<dbReference type="InterPro" id="IPR036206">
    <property type="entry name" value="ThiamineP_synth_sf"/>
</dbReference>
<dbReference type="InterPro" id="IPR013785">
    <property type="entry name" value="Aldolase_TIM"/>
</dbReference>
<dbReference type="GO" id="GO:0009228">
    <property type="term" value="P:thiamine biosynthetic process"/>
    <property type="evidence" value="ECO:0007669"/>
    <property type="project" value="UniProtKB-KW"/>
</dbReference>
<dbReference type="PANTHER" id="PTHR20857">
    <property type="entry name" value="THIAMINE-PHOSPHATE PYROPHOSPHORYLASE"/>
    <property type="match status" value="1"/>
</dbReference>
<comment type="caution">
    <text evidence="4">The sequence shown here is derived from an EMBL/GenBank/DDBJ whole genome shotgun (WGS) entry which is preliminary data.</text>
</comment>
<gene>
    <name evidence="4" type="ORF">ILP92_08905</name>
</gene>
<dbReference type="Gene3D" id="3.20.20.70">
    <property type="entry name" value="Aldolase class I"/>
    <property type="match status" value="1"/>
</dbReference>
<evidence type="ECO:0000313" key="4">
    <source>
        <dbReference type="EMBL" id="MBJ3762862.1"/>
    </source>
</evidence>
<evidence type="ECO:0000313" key="5">
    <source>
        <dbReference type="Proteomes" id="UP000642488"/>
    </source>
</evidence>
<dbReference type="CDD" id="cd00564">
    <property type="entry name" value="TMP_TenI"/>
    <property type="match status" value="1"/>
</dbReference>
<dbReference type="AlphaFoldDB" id="A0A934IEA4"/>
<evidence type="ECO:0000256" key="1">
    <source>
        <dbReference type="ARBA" id="ARBA00004948"/>
    </source>
</evidence>
<dbReference type="Proteomes" id="UP000642488">
    <property type="component" value="Unassembled WGS sequence"/>
</dbReference>
<sequence length="204" mass="21665">MADDRPQIYLITPPQIELSSFPDMLARVLDAEAVACARLDLATRDEDTILRAADAVRAVTEPRDVALVLRDHWELSQRAGLDGVHLADGARNVRAARKALGGDAIVGAFCGNTRHDAITAGEAGADYITFGPLGGAGAGAEVLADPDLFAWWSEVIELPVVAEGGLVEETIASLSEITDFISLGDEIWRHDDPAGRLSELAALL</sequence>
<keyword evidence="2" id="KW-0784">Thiamine biosynthesis</keyword>
<evidence type="ECO:0000256" key="2">
    <source>
        <dbReference type="ARBA" id="ARBA00022977"/>
    </source>
</evidence>
<comment type="pathway">
    <text evidence="1">Cofactor biosynthesis; thiamine diphosphate biosynthesis.</text>
</comment>
<evidence type="ECO:0000259" key="3">
    <source>
        <dbReference type="Pfam" id="PF02581"/>
    </source>
</evidence>
<name>A0A934IEA4_9RHOB</name>
<dbReference type="InterPro" id="IPR022998">
    <property type="entry name" value="ThiamineP_synth_TenI"/>
</dbReference>
<dbReference type="Pfam" id="PF02581">
    <property type="entry name" value="TMP-TENI"/>
    <property type="match status" value="1"/>
</dbReference>
<organism evidence="4 5">
    <name type="scientific">Palleronia pontilimi</name>
    <dbReference type="NCBI Taxonomy" id="1964209"/>
    <lineage>
        <taxon>Bacteria</taxon>
        <taxon>Pseudomonadati</taxon>
        <taxon>Pseudomonadota</taxon>
        <taxon>Alphaproteobacteria</taxon>
        <taxon>Rhodobacterales</taxon>
        <taxon>Roseobacteraceae</taxon>
        <taxon>Palleronia</taxon>
    </lineage>
</organism>
<dbReference type="PANTHER" id="PTHR20857:SF15">
    <property type="entry name" value="THIAMINE-PHOSPHATE SYNTHASE"/>
    <property type="match status" value="1"/>
</dbReference>
<reference evidence="4" key="1">
    <citation type="submission" date="2020-12" db="EMBL/GenBank/DDBJ databases">
        <title>Bacterial taxonomy.</title>
        <authorList>
            <person name="Pan X."/>
        </authorList>
    </citation>
    <scope>NUCLEOTIDE SEQUENCE</scope>
    <source>
        <strain evidence="4">KCTC 52957</strain>
    </source>
</reference>
<keyword evidence="5" id="KW-1185">Reference proteome</keyword>
<dbReference type="SUPFAM" id="SSF51391">
    <property type="entry name" value="Thiamin phosphate synthase"/>
    <property type="match status" value="1"/>
</dbReference>
<proteinExistence type="predicted"/>
<protein>
    <submittedName>
        <fullName evidence="4">Thiamine phosphate synthase</fullName>
    </submittedName>
</protein>
<dbReference type="GO" id="GO:0004789">
    <property type="term" value="F:thiamine-phosphate diphosphorylase activity"/>
    <property type="evidence" value="ECO:0007669"/>
    <property type="project" value="TreeGrafter"/>
</dbReference>
<dbReference type="EMBL" id="JAEKPD010000008">
    <property type="protein sequence ID" value="MBJ3762862.1"/>
    <property type="molecule type" value="Genomic_DNA"/>
</dbReference>
<dbReference type="RefSeq" id="WP_198916042.1">
    <property type="nucleotide sequence ID" value="NZ_JAEKPD010000008.1"/>
</dbReference>
<feature type="domain" description="Thiamine phosphate synthase/TenI" evidence="3">
    <location>
        <begin position="8"/>
        <end position="176"/>
    </location>
</feature>
<dbReference type="GO" id="GO:0005737">
    <property type="term" value="C:cytoplasm"/>
    <property type="evidence" value="ECO:0007669"/>
    <property type="project" value="TreeGrafter"/>
</dbReference>
<accession>A0A934IEA4</accession>